<organism evidence="1 2">
    <name type="scientific">Neisseria wadsworthii 9715</name>
    <dbReference type="NCBI Taxonomy" id="1030841"/>
    <lineage>
        <taxon>Bacteria</taxon>
        <taxon>Pseudomonadati</taxon>
        <taxon>Pseudomonadota</taxon>
        <taxon>Betaproteobacteria</taxon>
        <taxon>Neisseriales</taxon>
        <taxon>Neisseriaceae</taxon>
        <taxon>Neisseria</taxon>
    </lineage>
</organism>
<protein>
    <submittedName>
        <fullName evidence="1">Pyruvic-ferredoxin oxidoreductase</fullName>
        <ecNumber evidence="1">1.2.7.1</ecNumber>
    </submittedName>
</protein>
<keyword evidence="1" id="KW-0560">Oxidoreductase</keyword>
<sequence>MPLFDKGRIIKRRYCRIFCKNLHLLFNFNECPSEKIFLKNKMM</sequence>
<proteinExistence type="predicted"/>
<dbReference type="PATRIC" id="fig|1030841.3.peg.1974"/>
<dbReference type="EC" id="1.2.7.1" evidence="1"/>
<dbReference type="AlphaFoldDB" id="G4CSC3"/>
<accession>G4CSC3</accession>
<dbReference type="GO" id="GO:0019164">
    <property type="term" value="F:pyruvate synthase activity"/>
    <property type="evidence" value="ECO:0007669"/>
    <property type="project" value="UniProtKB-EC"/>
</dbReference>
<dbReference type="STRING" id="1030841.HMPREF9370_1983"/>
<name>G4CSC3_9NEIS</name>
<dbReference type="HOGENOM" id="CLU_3236603_0_0_4"/>
<dbReference type="Proteomes" id="UP000005336">
    <property type="component" value="Unassembled WGS sequence"/>
</dbReference>
<gene>
    <name evidence="1" type="primary">porD</name>
    <name evidence="1" type="ORF">HMPREF9370_1983</name>
</gene>
<reference evidence="1 2" key="1">
    <citation type="submission" date="2011-06" db="EMBL/GenBank/DDBJ databases">
        <authorList>
            <person name="Muzny D."/>
            <person name="Qin X."/>
            <person name="Deng J."/>
            <person name="Jiang H."/>
            <person name="Liu Y."/>
            <person name="Qu J."/>
            <person name="Song X.-Z."/>
            <person name="Zhang L."/>
            <person name="Thornton R."/>
            <person name="Coyle M."/>
            <person name="Francisco L."/>
            <person name="Jackson L."/>
            <person name="Javaid M."/>
            <person name="Korchina V."/>
            <person name="Kovar C."/>
            <person name="Mata R."/>
            <person name="Mathew T."/>
            <person name="Ngo R."/>
            <person name="Nguyen L."/>
            <person name="Nguyen N."/>
            <person name="Okwuonu G."/>
            <person name="Ongeri F."/>
            <person name="Pham C."/>
            <person name="Simmons D."/>
            <person name="Wilczek-Boney K."/>
            <person name="Hale W."/>
            <person name="Jakkamsetti A."/>
            <person name="Pham P."/>
            <person name="Ruth R."/>
            <person name="San Lucas F."/>
            <person name="Warren J."/>
            <person name="Zhang J."/>
            <person name="Zhao Z."/>
            <person name="Zhou C."/>
            <person name="Zhu D."/>
            <person name="Lee S."/>
            <person name="Bess C."/>
            <person name="Blankenburg K."/>
            <person name="Forbes L."/>
            <person name="Fu Q."/>
            <person name="Gubbala S."/>
            <person name="Hirani K."/>
            <person name="Jayaseelan J.C."/>
            <person name="Lara F."/>
            <person name="Munidasa M."/>
            <person name="Palculict T."/>
            <person name="Patil S."/>
            <person name="Pu L.-L."/>
            <person name="Saada N."/>
            <person name="Tang L."/>
            <person name="Weissenberger G."/>
            <person name="Zhu Y."/>
            <person name="Hemphill L."/>
            <person name="Shang Y."/>
            <person name="Youmans B."/>
            <person name="Ayvaz T."/>
            <person name="Ross M."/>
            <person name="Santibanez J."/>
            <person name="Aqrawi P."/>
            <person name="Gross S."/>
            <person name="Joshi V."/>
            <person name="Fowler G."/>
            <person name="Nazareth L."/>
            <person name="Reid J."/>
            <person name="Worley K."/>
            <person name="Petrosino J."/>
            <person name="Highlander S."/>
            <person name="Gibbs R."/>
        </authorList>
    </citation>
    <scope>NUCLEOTIDE SEQUENCE [LARGE SCALE GENOMIC DNA]</scope>
    <source>
        <strain evidence="1 2">9715</strain>
    </source>
</reference>
<evidence type="ECO:0000313" key="1">
    <source>
        <dbReference type="EMBL" id="EGZ44739.1"/>
    </source>
</evidence>
<dbReference type="EMBL" id="AGAZ01000067">
    <property type="protein sequence ID" value="EGZ44739.1"/>
    <property type="molecule type" value="Genomic_DNA"/>
</dbReference>
<comment type="caution">
    <text evidence="1">The sequence shown here is derived from an EMBL/GenBank/DDBJ whole genome shotgun (WGS) entry which is preliminary data.</text>
</comment>
<evidence type="ECO:0000313" key="2">
    <source>
        <dbReference type="Proteomes" id="UP000005336"/>
    </source>
</evidence>
<keyword evidence="2" id="KW-1185">Reference proteome</keyword>